<dbReference type="Proteomes" id="UP000798662">
    <property type="component" value="Chromosome 2"/>
</dbReference>
<dbReference type="EMBL" id="CM020619">
    <property type="protein sequence ID" value="KAK1863644.1"/>
    <property type="molecule type" value="Genomic_DNA"/>
</dbReference>
<sequence>MSHETADGAPTSPSPAHVPSVGHPDAAASAAVTGPKTPACGACGHQKIGTHGKGHYFGQCALVVGNLQCVSTLIAGHFFYTGAQCQNQHCVCRMMCPKCRRPGHTQKTIALDPRLFKRVISEKGVSFNKKGHKRLEYSNYVCQGSTPAFFPAEVQRVRAMYAEKDAALNQTASERAGLVSNIVGAVAPVTTTVATLRSLGSSASGLAMPNLVAIGEQARLADTGLSACASALGGAISAATGRSSGITDDLAALAKLRGAEAAARRVGAKRLSQSALSLSSPSGSHRIAERRAQYNAEISTTAVGVEVPPVAPPPARLRRSPAEAAMDLTELIFGDEQSVERVSFLAVVTTAAAKFGIRGSTLSRSGDVARLTSQLLDGVDETADARSSYEASCNDWIRALREKST</sequence>
<reference evidence="1" key="1">
    <citation type="submission" date="2019-11" db="EMBL/GenBank/DDBJ databases">
        <title>Nori genome reveals adaptations in red seaweeds to the harsh intertidal environment.</title>
        <authorList>
            <person name="Wang D."/>
            <person name="Mao Y."/>
        </authorList>
    </citation>
    <scope>NUCLEOTIDE SEQUENCE</scope>
    <source>
        <tissue evidence="1">Gametophyte</tissue>
    </source>
</reference>
<proteinExistence type="predicted"/>
<keyword evidence="2" id="KW-1185">Reference proteome</keyword>
<gene>
    <name evidence="1" type="ORF">I4F81_006198</name>
</gene>
<accession>A0ACC3BZY8</accession>
<protein>
    <submittedName>
        <fullName evidence="1">Uncharacterized protein</fullName>
    </submittedName>
</protein>
<comment type="caution">
    <text evidence="1">The sequence shown here is derived from an EMBL/GenBank/DDBJ whole genome shotgun (WGS) entry which is preliminary data.</text>
</comment>
<evidence type="ECO:0000313" key="1">
    <source>
        <dbReference type="EMBL" id="KAK1863644.1"/>
    </source>
</evidence>
<evidence type="ECO:0000313" key="2">
    <source>
        <dbReference type="Proteomes" id="UP000798662"/>
    </source>
</evidence>
<organism evidence="1 2">
    <name type="scientific">Pyropia yezoensis</name>
    <name type="common">Susabi-nori</name>
    <name type="synonym">Porphyra yezoensis</name>
    <dbReference type="NCBI Taxonomy" id="2788"/>
    <lineage>
        <taxon>Eukaryota</taxon>
        <taxon>Rhodophyta</taxon>
        <taxon>Bangiophyceae</taxon>
        <taxon>Bangiales</taxon>
        <taxon>Bangiaceae</taxon>
        <taxon>Pyropia</taxon>
    </lineage>
</organism>
<name>A0ACC3BZY8_PYRYE</name>